<dbReference type="EMBL" id="CP003179">
    <property type="protein sequence ID" value="AEW05191.1"/>
    <property type="molecule type" value="Genomic_DNA"/>
</dbReference>
<dbReference type="HOGENOM" id="CLU_1151324_0_0_9"/>
<dbReference type="Proteomes" id="UP000005439">
    <property type="component" value="Chromosome"/>
</dbReference>
<keyword evidence="2" id="KW-1185">Reference proteome</keyword>
<proteinExistence type="predicted"/>
<evidence type="ECO:0000313" key="1">
    <source>
        <dbReference type="EMBL" id="AEW05191.1"/>
    </source>
</evidence>
<reference evidence="2" key="1">
    <citation type="submission" date="2011-12" db="EMBL/GenBank/DDBJ databases">
        <title>The complete genome of chromosome of Sulfobacillus acidophilus DSM 10332.</title>
        <authorList>
            <person name="Lucas S."/>
            <person name="Han J."/>
            <person name="Lapidus A."/>
            <person name="Bruce D."/>
            <person name="Goodwin L."/>
            <person name="Pitluck S."/>
            <person name="Peters L."/>
            <person name="Kyrpides N."/>
            <person name="Mavromatis K."/>
            <person name="Ivanova N."/>
            <person name="Mikhailova N."/>
            <person name="Chertkov O."/>
            <person name="Saunders E."/>
            <person name="Detter J.C."/>
            <person name="Tapia R."/>
            <person name="Han C."/>
            <person name="Land M."/>
            <person name="Hauser L."/>
            <person name="Markowitz V."/>
            <person name="Cheng J.-F."/>
            <person name="Hugenholtz P."/>
            <person name="Woyke T."/>
            <person name="Wu D."/>
            <person name="Pukall R."/>
            <person name="Gehrich-Schroeter G."/>
            <person name="Schneider S."/>
            <person name="Klenk H.-P."/>
            <person name="Eisen J.A."/>
        </authorList>
    </citation>
    <scope>NUCLEOTIDE SEQUENCE [LARGE SCALE GENOMIC DNA]</scope>
    <source>
        <strain evidence="2">ATCC 700253 / DSM 10332 / NAL</strain>
    </source>
</reference>
<evidence type="ECO:0000313" key="2">
    <source>
        <dbReference type="Proteomes" id="UP000005439"/>
    </source>
</evidence>
<dbReference type="AlphaFoldDB" id="G8TZ12"/>
<dbReference type="PROSITE" id="PS51257">
    <property type="entry name" value="PROKAR_LIPOPROTEIN"/>
    <property type="match status" value="1"/>
</dbReference>
<reference evidence="1 2" key="2">
    <citation type="journal article" date="2012" name="Stand. Genomic Sci.">
        <title>Complete genome sequence of the moderately thermophilic mineral-sulfide-oxidizing firmicute Sulfobacillus acidophilus type strain (NAL(T)).</title>
        <authorList>
            <person name="Anderson I."/>
            <person name="Chertkov O."/>
            <person name="Chen A."/>
            <person name="Saunders E."/>
            <person name="Lapidus A."/>
            <person name="Nolan M."/>
            <person name="Lucas S."/>
            <person name="Hammon N."/>
            <person name="Deshpande S."/>
            <person name="Cheng J.F."/>
            <person name="Han C."/>
            <person name="Tapia R."/>
            <person name="Goodwin L.A."/>
            <person name="Pitluck S."/>
            <person name="Liolios K."/>
            <person name="Pagani I."/>
            <person name="Ivanova N."/>
            <person name="Mikhailova N."/>
            <person name="Pati A."/>
            <person name="Palaniappan K."/>
            <person name="Land M."/>
            <person name="Pan C."/>
            <person name="Rohde M."/>
            <person name="Pukall R."/>
            <person name="Goker M."/>
            <person name="Detter J.C."/>
            <person name="Woyke T."/>
            <person name="Bristow J."/>
            <person name="Eisen J.A."/>
            <person name="Markowitz V."/>
            <person name="Hugenholtz P."/>
            <person name="Kyrpides N.C."/>
            <person name="Klenk H.P."/>
            <person name="Mavromatis K."/>
        </authorList>
    </citation>
    <scope>NUCLEOTIDE SEQUENCE [LARGE SCALE GENOMIC DNA]</scope>
    <source>
        <strain evidence="2">ATCC 700253 / DSM 10332 / NAL</strain>
    </source>
</reference>
<gene>
    <name evidence="1" type="ordered locus">Sulac_1695</name>
</gene>
<protein>
    <submittedName>
        <fullName evidence="1">Uncharacterized protein</fullName>
    </submittedName>
</protein>
<sequence>MKRLMFFLALSGILTTACGSPPTSLAGGRLPKRQPMSYGPPVALHGVAAQEQYLMAWQPAIVRQIWKEVHKPPIYLSSPGSFLVHHHWVHRREFYFWAPVNAVPASAPIGAIVGHQVDVVLPVMPPTWPGGWSHPVPVHAGLVTLRRLPIRDNGTPLSNRTYTDETWLMNHEPAWVRQTWTQYGCPPVYYAGTYYFEPPGDPKTDVVDAITVPPIQNLPQPWPTWLDGPIPSTPHYHGGCL</sequence>
<name>G8TZ12_SULAD</name>
<dbReference type="KEGG" id="sap:Sulac_1695"/>
<organism evidence="1 2">
    <name type="scientific">Sulfobacillus acidophilus (strain ATCC 700253 / DSM 10332 / NAL)</name>
    <dbReference type="NCBI Taxonomy" id="679936"/>
    <lineage>
        <taxon>Bacteria</taxon>
        <taxon>Bacillati</taxon>
        <taxon>Bacillota</taxon>
        <taxon>Clostridia</taxon>
        <taxon>Eubacteriales</taxon>
        <taxon>Clostridiales Family XVII. Incertae Sedis</taxon>
        <taxon>Sulfobacillus</taxon>
    </lineage>
</organism>
<accession>G8TZ12</accession>